<gene>
    <name evidence="12" type="ORF">BW685_14235</name>
</gene>
<dbReference type="InterPro" id="IPR037224">
    <property type="entry name" value="PapC_N_sf"/>
</dbReference>
<evidence type="ECO:0000256" key="7">
    <source>
        <dbReference type="ARBA" id="ARBA00023136"/>
    </source>
</evidence>
<dbReference type="GO" id="GO:0015473">
    <property type="term" value="F:fimbrial usher porin activity"/>
    <property type="evidence" value="ECO:0007669"/>
    <property type="project" value="InterPro"/>
</dbReference>
<keyword evidence="8 9" id="KW-0998">Cell outer membrane</keyword>
<evidence type="ECO:0000256" key="2">
    <source>
        <dbReference type="ARBA" id="ARBA00008064"/>
    </source>
</evidence>
<evidence type="ECO:0000256" key="3">
    <source>
        <dbReference type="ARBA" id="ARBA00022448"/>
    </source>
</evidence>
<reference evidence="12 13" key="1">
    <citation type="submission" date="2017-01" db="EMBL/GenBank/DDBJ databases">
        <title>Phylogeographic, genomic and meropenem susceptibility analysis of Burkholderia ubonensis.</title>
        <authorList>
            <person name="Price E.P."/>
            <person name="Sarovich D.S."/>
            <person name="Webb J.R."/>
            <person name="Hall C.M."/>
            <person name="Sahl J.W."/>
            <person name="Kaestli M."/>
            <person name="Mayo M."/>
            <person name="Harrington G."/>
            <person name="Baker A.L."/>
            <person name="Sidak-Loftis L.C."/>
            <person name="Lummis M."/>
            <person name="Schupp J.M."/>
            <person name="Gillece J.D."/>
            <person name="Tuanyok A."/>
            <person name="Warner J."/>
            <person name="Busch J.D."/>
            <person name="Keim P."/>
            <person name="Currie B.J."/>
            <person name="Wagner D.M."/>
        </authorList>
    </citation>
    <scope>NUCLEOTIDE SEQUENCE [LARGE SCALE GENOMIC DNA]</scope>
    <source>
        <strain evidence="12 13">A21</strain>
    </source>
</reference>
<comment type="caution">
    <text evidence="12">The sequence shown here is derived from an EMBL/GenBank/DDBJ whole genome shotgun (WGS) entry which is preliminary data.</text>
</comment>
<evidence type="ECO:0000256" key="6">
    <source>
        <dbReference type="ARBA" id="ARBA00022729"/>
    </source>
</evidence>
<dbReference type="FunFam" id="2.60.40.3110:FF:000001">
    <property type="entry name" value="Putative fimbrial outer membrane usher"/>
    <property type="match status" value="1"/>
</dbReference>
<dbReference type="Gene3D" id="2.60.40.2610">
    <property type="entry name" value="Outer membrane usher protein FimD, plug domain"/>
    <property type="match status" value="1"/>
</dbReference>
<organism evidence="12 13">
    <name type="scientific">Burkholderia ubonensis</name>
    <dbReference type="NCBI Taxonomy" id="101571"/>
    <lineage>
        <taxon>Bacteria</taxon>
        <taxon>Pseudomonadati</taxon>
        <taxon>Pseudomonadota</taxon>
        <taxon>Betaproteobacteria</taxon>
        <taxon>Burkholderiales</taxon>
        <taxon>Burkholderiaceae</taxon>
        <taxon>Burkholderia</taxon>
        <taxon>Burkholderia cepacia complex</taxon>
    </lineage>
</organism>
<keyword evidence="5 9" id="KW-0812">Transmembrane</keyword>
<protein>
    <submittedName>
        <fullName evidence="12">Fimbrial protein</fullName>
    </submittedName>
</protein>
<evidence type="ECO:0000256" key="4">
    <source>
        <dbReference type="ARBA" id="ARBA00022452"/>
    </source>
</evidence>
<evidence type="ECO:0000256" key="1">
    <source>
        <dbReference type="ARBA" id="ARBA00004571"/>
    </source>
</evidence>
<dbReference type="InterPro" id="IPR000015">
    <property type="entry name" value="Fimb_usher"/>
</dbReference>
<dbReference type="RefSeq" id="WP_076477449.1">
    <property type="nucleotide sequence ID" value="NZ_MTJZ01000013.1"/>
</dbReference>
<proteinExistence type="inferred from homology"/>
<dbReference type="InterPro" id="IPR043142">
    <property type="entry name" value="PapC-like_C_sf"/>
</dbReference>
<evidence type="ECO:0000313" key="13">
    <source>
        <dbReference type="Proteomes" id="UP000187194"/>
    </source>
</evidence>
<evidence type="ECO:0000256" key="8">
    <source>
        <dbReference type="ARBA" id="ARBA00023237"/>
    </source>
</evidence>
<evidence type="ECO:0000256" key="9">
    <source>
        <dbReference type="RuleBase" id="RU003884"/>
    </source>
</evidence>
<dbReference type="InterPro" id="IPR025949">
    <property type="entry name" value="PapC-like_C"/>
</dbReference>
<keyword evidence="7 9" id="KW-0472">Membrane</keyword>
<dbReference type="GO" id="GO:0009297">
    <property type="term" value="P:pilus assembly"/>
    <property type="evidence" value="ECO:0007669"/>
    <property type="project" value="InterPro"/>
</dbReference>
<evidence type="ECO:0000259" key="10">
    <source>
        <dbReference type="Pfam" id="PF13953"/>
    </source>
</evidence>
<dbReference type="Pfam" id="PF13953">
    <property type="entry name" value="PapC_C"/>
    <property type="match status" value="1"/>
</dbReference>
<dbReference type="Gene3D" id="3.10.20.410">
    <property type="match status" value="1"/>
</dbReference>
<dbReference type="PANTHER" id="PTHR30451">
    <property type="entry name" value="OUTER MEMBRANE USHER PROTEIN"/>
    <property type="match status" value="1"/>
</dbReference>
<sequence>MTSIRHAHRDMPSDPRLNTLYLLVLSALATWSEAGHADIAASEPIQPVQVAQTDFAQVEFDPGFLSNGAGQKVDIARYGRGNVTSPGDYRADIYVGSRWIGRYDVPFRAAEGTPDAQPCFDARLLKRIGIDFQKLSPELVAELDTEGECRRIRQVVHDASASFDFNEQTLTLSIPQASLVRTPRGYVAPDQWDAGVPVGMLGYSLNLYGSKSNGSASQMQGYLGLNGGVNIGNWHFRHTGSYTWASRGGSEYQNIATYMQRDLPSLSSQLVVGESYTSGELFDSTQFRGVQLSTDDRMLPDSLRGYAPVVRGIANSNAKVTIRQNDVTIYETTVAPGAFEINDLYPTGYGGDLNVAVTEADGSVHTFSVPYAAVPLSLRPGISRYSFVAGALRNRQGSSNPLFAQGTFQRGLTNMVTGYGGVTVAAGYAAAMVGVALNTPIGAFGTDFTQASTSIPGVKRFNGSSLRVSYSKSILATGTDVALAAYRYSTSGYFNLNDAMSTRDTVRDGGKIDDVWRQRNRASLTLSQRLGEKGGQLSVTASASTYWNRPGSDVNYSVGYNNAFRNISYSLSATRQRSADGGMSTLYYVGVTIPLGRTRPVMMSTNFTHDSLGRTRVQSGLSGSLGTDNNLSYGVNIDHASGSGSSSTEGGANMTYRARFAEMNASVGVNANYQQGSVGVRGAVVAHPGGVTLSQPLSETFGIVEAPGAAGARVSNVSGVRVDGRGYAIVPYLTPYNLNTVEIDPKGLSMDVELKETSQQVAPRAGAVPLLRFATEIGRSALIRARRADGKPLPFGAAVYNLTGKQLGTVGQASRIFARGLEDHGSLTVKWGDDGVSNCQIAYDLPVAKTERRAAGFQTIAGTCVPGSTTVTR</sequence>
<feature type="domain" description="PapC N-terminal" evidence="11">
    <location>
        <begin position="59"/>
        <end position="206"/>
    </location>
</feature>
<evidence type="ECO:0000313" key="12">
    <source>
        <dbReference type="EMBL" id="OMG72839.1"/>
    </source>
</evidence>
<dbReference type="FunFam" id="2.60.40.2610:FF:000001">
    <property type="entry name" value="Outer membrane fimbrial usher protein"/>
    <property type="match status" value="1"/>
</dbReference>
<keyword evidence="4" id="KW-1134">Transmembrane beta strand</keyword>
<dbReference type="AlphaFoldDB" id="A0A1R1JCD0"/>
<dbReference type="Pfam" id="PF13954">
    <property type="entry name" value="PapC_N"/>
    <property type="match status" value="1"/>
</dbReference>
<comment type="subcellular location">
    <subcellularLocation>
        <location evidence="1 9">Cell outer membrane</location>
        <topology evidence="1 9">Multi-pass membrane protein</topology>
    </subcellularLocation>
</comment>
<dbReference type="Gene3D" id="2.60.40.3110">
    <property type="match status" value="1"/>
</dbReference>
<dbReference type="Gene3D" id="2.60.40.2070">
    <property type="match status" value="1"/>
</dbReference>
<dbReference type="InterPro" id="IPR018030">
    <property type="entry name" value="Fimbrial_membr_usher_CS"/>
</dbReference>
<evidence type="ECO:0000259" key="11">
    <source>
        <dbReference type="Pfam" id="PF13954"/>
    </source>
</evidence>
<dbReference type="Pfam" id="PF00577">
    <property type="entry name" value="Usher"/>
    <property type="match status" value="1"/>
</dbReference>
<evidence type="ECO:0000256" key="5">
    <source>
        <dbReference type="ARBA" id="ARBA00022692"/>
    </source>
</evidence>
<dbReference type="InterPro" id="IPR042186">
    <property type="entry name" value="FimD_plug_dom"/>
</dbReference>
<dbReference type="Proteomes" id="UP000187194">
    <property type="component" value="Unassembled WGS sequence"/>
</dbReference>
<dbReference type="EMBL" id="MTJZ01000013">
    <property type="protein sequence ID" value="OMG72839.1"/>
    <property type="molecule type" value="Genomic_DNA"/>
</dbReference>
<dbReference type="GO" id="GO:0009279">
    <property type="term" value="C:cell outer membrane"/>
    <property type="evidence" value="ECO:0007669"/>
    <property type="project" value="UniProtKB-SubCell"/>
</dbReference>
<dbReference type="PANTHER" id="PTHR30451:SF20">
    <property type="entry name" value="FIMBRIAE USHER"/>
    <property type="match status" value="1"/>
</dbReference>
<feature type="domain" description="PapC-like C-terminal" evidence="10">
    <location>
        <begin position="782"/>
        <end position="846"/>
    </location>
</feature>
<keyword evidence="6" id="KW-0732">Signal</keyword>
<comment type="similarity">
    <text evidence="2 9">Belongs to the fimbrial export usher family.</text>
</comment>
<keyword evidence="9" id="KW-1029">Fimbrium biogenesis</keyword>
<accession>A0A1R1JCD0</accession>
<dbReference type="SUPFAM" id="SSF141729">
    <property type="entry name" value="FimD N-terminal domain-like"/>
    <property type="match status" value="1"/>
</dbReference>
<name>A0A1R1JCD0_9BURK</name>
<dbReference type="PROSITE" id="PS01151">
    <property type="entry name" value="FIMBRIAL_USHER"/>
    <property type="match status" value="1"/>
</dbReference>
<keyword evidence="3 9" id="KW-0813">Transport</keyword>
<dbReference type="InterPro" id="IPR025885">
    <property type="entry name" value="PapC_N"/>
</dbReference>